<dbReference type="PANTHER" id="PTHR30536">
    <property type="entry name" value="ALTRONATE/GALACTARATE DEHYDRATASE"/>
    <property type="match status" value="1"/>
</dbReference>
<sequence>MKGFKRADGRIGIRNHIAVIYTVECAHHVADSIARSVPGAEVFGFAGCYSDPYAFRMLVELGKHPNVAGVIVVRLGCESTDVDALVKQISASGKRVELIIIQEAGGSLSSIHQGKALAAEMVRHAHEAATVDMALSDLVIGVECGGSDATSGISANPAAGWAVDYFVDQGATVIFSELPELLGCNDYLLERIADEAIKQQLLDGLERANELGNKLEAFAVSSGNEQGGLTTIEEKSLGALCKAGTKPINGIIRPGQRPSRPGLYLLDKVGRTNSQLSTHYEENDNDGLVTLIASGAHILLFTTGRGSVVGSVVSPVIKICGNPLTCRRMADNMDIKAGSIIEGTRTVAEIGLEIVEKVALVADGKPTQAELLGHKEYYIPYKPSRACELG</sequence>
<evidence type="ECO:0000313" key="6">
    <source>
        <dbReference type="Proteomes" id="UP001300012"/>
    </source>
</evidence>
<feature type="domain" description="D-galactarate/Altronate dehydratase second" evidence="3">
    <location>
        <begin position="3"/>
        <end position="125"/>
    </location>
</feature>
<feature type="domain" description="D-galactarate/Altronate dehydratase C-terminal" evidence="4">
    <location>
        <begin position="135"/>
        <end position="379"/>
    </location>
</feature>
<dbReference type="Pfam" id="PF20629">
    <property type="entry name" value="GD_AH_C"/>
    <property type="match status" value="1"/>
</dbReference>
<dbReference type="RefSeq" id="WP_258217177.1">
    <property type="nucleotide sequence ID" value="NZ_JANQBD010000030.1"/>
</dbReference>
<evidence type="ECO:0000259" key="3">
    <source>
        <dbReference type="Pfam" id="PF04295"/>
    </source>
</evidence>
<comment type="caution">
    <text evidence="5">The sequence shown here is derived from an EMBL/GenBank/DDBJ whole genome shotgun (WGS) entry which is preliminary data.</text>
</comment>
<dbReference type="Pfam" id="PF04295">
    <property type="entry name" value="GD_AH_second"/>
    <property type="match status" value="1"/>
</dbReference>
<accession>A0ABT1YR36</accession>
<dbReference type="InterPro" id="IPR048332">
    <property type="entry name" value="GD_AH_C"/>
</dbReference>
<evidence type="ECO:0000256" key="2">
    <source>
        <dbReference type="ARBA" id="ARBA00023239"/>
    </source>
</evidence>
<name>A0ABT1YR36_9BACL</name>
<keyword evidence="2" id="KW-0456">Lyase</keyword>
<organism evidence="5 6">
    <name type="scientific">Paenibacillus radicis</name>
    <name type="common">ex Xue et al. 2023</name>
    <dbReference type="NCBI Taxonomy" id="2972489"/>
    <lineage>
        <taxon>Bacteria</taxon>
        <taxon>Bacillati</taxon>
        <taxon>Bacillota</taxon>
        <taxon>Bacilli</taxon>
        <taxon>Bacillales</taxon>
        <taxon>Paenibacillaceae</taxon>
        <taxon>Paenibacillus</taxon>
    </lineage>
</organism>
<gene>
    <name evidence="5" type="ORF">NV381_30940</name>
</gene>
<evidence type="ECO:0000259" key="4">
    <source>
        <dbReference type="Pfam" id="PF20629"/>
    </source>
</evidence>
<dbReference type="InterPro" id="IPR007392">
    <property type="entry name" value="GD_AH_second"/>
</dbReference>
<comment type="similarity">
    <text evidence="1">Belongs to the UxaA family.</text>
</comment>
<dbReference type="Proteomes" id="UP001300012">
    <property type="component" value="Unassembled WGS sequence"/>
</dbReference>
<evidence type="ECO:0000313" key="5">
    <source>
        <dbReference type="EMBL" id="MCR8635631.1"/>
    </source>
</evidence>
<proteinExistence type="inferred from homology"/>
<dbReference type="PANTHER" id="PTHR30536:SF5">
    <property type="entry name" value="ALTRONATE DEHYDRATASE"/>
    <property type="match status" value="1"/>
</dbReference>
<keyword evidence="5" id="KW-0378">Hydrolase</keyword>
<protein>
    <submittedName>
        <fullName evidence="5">UxaA family hydrolase</fullName>
    </submittedName>
</protein>
<evidence type="ECO:0000256" key="1">
    <source>
        <dbReference type="ARBA" id="ARBA00010986"/>
    </source>
</evidence>
<keyword evidence="6" id="KW-1185">Reference proteome</keyword>
<dbReference type="GO" id="GO:0016787">
    <property type="term" value="F:hydrolase activity"/>
    <property type="evidence" value="ECO:0007669"/>
    <property type="project" value="UniProtKB-KW"/>
</dbReference>
<dbReference type="EMBL" id="JANQBD010000030">
    <property type="protein sequence ID" value="MCR8635631.1"/>
    <property type="molecule type" value="Genomic_DNA"/>
</dbReference>
<dbReference type="InterPro" id="IPR052172">
    <property type="entry name" value="UxaA_altronate/galactarate_dh"/>
</dbReference>
<reference evidence="5 6" key="1">
    <citation type="submission" date="2022-08" db="EMBL/GenBank/DDBJ databases">
        <title>Paenibacillus endoradicis sp. nov., Paenibacillus radicibacter sp. nov and Paenibacillus pararadicis sp. nov., three cold-adapted plant growth-promoting bacteria isolated from root of Larix gmelinii in Great Khingan.</title>
        <authorList>
            <person name="Xue H."/>
        </authorList>
    </citation>
    <scope>NUCLEOTIDE SEQUENCE [LARGE SCALE GENOMIC DNA]</scope>
    <source>
        <strain evidence="5 6">N5-1-1-5</strain>
    </source>
</reference>